<dbReference type="KEGG" id="sclf:BB341_27450"/>
<reference evidence="1 2" key="1">
    <citation type="journal article" date="2010" name="Genome Biol. Evol.">
        <title>The sequence of a 1.8-mb bacterial linear plasmid reveals a rich evolutionary reservoir of secondary metabolic pathways.</title>
        <authorList>
            <person name="Medema M.H."/>
            <person name="Trefzer A."/>
            <person name="Kovalchuk A."/>
            <person name="van den Berg M."/>
            <person name="Mueller U."/>
            <person name="Heijne W."/>
            <person name="Wu L."/>
            <person name="Alam M.T."/>
            <person name="Ronning C.M."/>
            <person name="Nierman W.C."/>
            <person name="Bovenberg R.A.L."/>
            <person name="Breitling R."/>
            <person name="Takano E."/>
        </authorList>
    </citation>
    <scope>NUCLEOTIDE SEQUENCE [LARGE SCALE GENOMIC DNA]</scope>
    <source>
        <strain evidence="2">ATCC 27064 / DSM 738 / JCM 4710 / NBRC 13307 / NCIMB 12785 / NRRL 3585 / VKM Ac-602</strain>
    </source>
</reference>
<dbReference type="Pfam" id="PF19735">
    <property type="entry name" value="DUF6225"/>
    <property type="match status" value="1"/>
</dbReference>
<evidence type="ECO:0000313" key="2">
    <source>
        <dbReference type="Proteomes" id="UP000002357"/>
    </source>
</evidence>
<dbReference type="Proteomes" id="UP000002357">
    <property type="component" value="Chromosome"/>
</dbReference>
<dbReference type="GeneID" id="93733221"/>
<organism evidence="1 2">
    <name type="scientific">Streptomyces clavuligerus</name>
    <dbReference type="NCBI Taxonomy" id="1901"/>
    <lineage>
        <taxon>Bacteria</taxon>
        <taxon>Bacillati</taxon>
        <taxon>Actinomycetota</taxon>
        <taxon>Actinomycetes</taxon>
        <taxon>Kitasatosporales</taxon>
        <taxon>Streptomycetaceae</taxon>
        <taxon>Streptomyces</taxon>
    </lineage>
</organism>
<dbReference type="eggNOG" id="ENOG50304G7">
    <property type="taxonomic scope" value="Bacteria"/>
</dbReference>
<evidence type="ECO:0000313" key="1">
    <source>
        <dbReference type="EMBL" id="EFG05132.1"/>
    </source>
</evidence>
<accession>E2Q5X2</accession>
<sequence length="87" mass="9300">MTKIFDHTPQVWTAGQLRQALTGLPDDTPLHVAVADGPGDFAGYSEYALVSLDEVEKDSPGGGAPSTLVEYTLFADYKAGQYEPDPV</sequence>
<dbReference type="EMBL" id="CM000913">
    <property type="protein sequence ID" value="EFG05132.1"/>
    <property type="molecule type" value="Genomic_DNA"/>
</dbReference>
<proteinExistence type="predicted"/>
<dbReference type="AlphaFoldDB" id="E2Q5X2"/>
<protein>
    <submittedName>
        <fullName evidence="1">Uncharacterized protein</fullName>
    </submittedName>
</protein>
<keyword evidence="2" id="KW-1185">Reference proteome</keyword>
<dbReference type="RefSeq" id="WP_003959223.1">
    <property type="nucleotide sequence ID" value="NZ_CM000913.1"/>
</dbReference>
<name>E2Q5X2_STRCL</name>
<gene>
    <name evidence="1" type="ORF">SCLAV_0056</name>
</gene>
<dbReference type="OrthoDB" id="4291363at2"/>
<dbReference type="InterPro" id="IPR045772">
    <property type="entry name" value="DUF6225"/>
</dbReference>